<evidence type="ECO:0000256" key="1">
    <source>
        <dbReference type="SAM" id="MobiDB-lite"/>
    </source>
</evidence>
<keyword evidence="3" id="KW-1185">Reference proteome</keyword>
<sequence>MPTTNVMFNCCRYFGGVDELSKCAQVTGPTGARKSKWKRKESTSSLGPASSIAELARQKHLSVSMIYYHSLMARYLPISHQFKLQKEGGVRKVAPVRNTQS</sequence>
<dbReference type="AlphaFoldDB" id="A0A5B6WP88"/>
<reference evidence="3" key="1">
    <citation type="journal article" date="2019" name="Plant Biotechnol. J.">
        <title>Genome sequencing of the Australian wild diploid species Gossypium australe highlights disease resistance and delayed gland morphogenesis.</title>
        <authorList>
            <person name="Cai Y."/>
            <person name="Cai X."/>
            <person name="Wang Q."/>
            <person name="Wang P."/>
            <person name="Zhang Y."/>
            <person name="Cai C."/>
            <person name="Xu Y."/>
            <person name="Wang K."/>
            <person name="Zhou Z."/>
            <person name="Wang C."/>
            <person name="Geng S."/>
            <person name="Li B."/>
            <person name="Dong Q."/>
            <person name="Hou Y."/>
            <person name="Wang H."/>
            <person name="Ai P."/>
            <person name="Liu Z."/>
            <person name="Yi F."/>
            <person name="Sun M."/>
            <person name="An G."/>
            <person name="Cheng J."/>
            <person name="Zhang Y."/>
            <person name="Shi Q."/>
            <person name="Xie Y."/>
            <person name="Shi X."/>
            <person name="Chang Y."/>
            <person name="Huang F."/>
            <person name="Chen Y."/>
            <person name="Hong S."/>
            <person name="Mi L."/>
            <person name="Sun Q."/>
            <person name="Zhang L."/>
            <person name="Zhou B."/>
            <person name="Peng R."/>
            <person name="Zhang X."/>
            <person name="Liu F."/>
        </authorList>
    </citation>
    <scope>NUCLEOTIDE SEQUENCE [LARGE SCALE GENOMIC DNA]</scope>
    <source>
        <strain evidence="3">cv. PA1801</strain>
    </source>
</reference>
<name>A0A5B6WP88_9ROSI</name>
<comment type="caution">
    <text evidence="2">The sequence shown here is derived from an EMBL/GenBank/DDBJ whole genome shotgun (WGS) entry which is preliminary data.</text>
</comment>
<organism evidence="2 3">
    <name type="scientific">Gossypium australe</name>
    <dbReference type="NCBI Taxonomy" id="47621"/>
    <lineage>
        <taxon>Eukaryota</taxon>
        <taxon>Viridiplantae</taxon>
        <taxon>Streptophyta</taxon>
        <taxon>Embryophyta</taxon>
        <taxon>Tracheophyta</taxon>
        <taxon>Spermatophyta</taxon>
        <taxon>Magnoliopsida</taxon>
        <taxon>eudicotyledons</taxon>
        <taxon>Gunneridae</taxon>
        <taxon>Pentapetalae</taxon>
        <taxon>rosids</taxon>
        <taxon>malvids</taxon>
        <taxon>Malvales</taxon>
        <taxon>Malvaceae</taxon>
        <taxon>Malvoideae</taxon>
        <taxon>Gossypium</taxon>
    </lineage>
</organism>
<accession>A0A5B6WP88</accession>
<evidence type="ECO:0000313" key="2">
    <source>
        <dbReference type="EMBL" id="KAA3482815.1"/>
    </source>
</evidence>
<proteinExistence type="predicted"/>
<evidence type="ECO:0000313" key="3">
    <source>
        <dbReference type="Proteomes" id="UP000325315"/>
    </source>
</evidence>
<dbReference type="Proteomes" id="UP000325315">
    <property type="component" value="Unassembled WGS sequence"/>
</dbReference>
<feature type="region of interest" description="Disordered" evidence="1">
    <location>
        <begin position="29"/>
        <end position="49"/>
    </location>
</feature>
<protein>
    <submittedName>
        <fullName evidence="2">Uncharacterized protein</fullName>
    </submittedName>
</protein>
<dbReference type="EMBL" id="SMMG02000002">
    <property type="protein sequence ID" value="KAA3482815.1"/>
    <property type="molecule type" value="Genomic_DNA"/>
</dbReference>
<gene>
    <name evidence="2" type="ORF">EPI10_005033</name>
</gene>